<dbReference type="GO" id="GO:0042254">
    <property type="term" value="P:ribosome biogenesis"/>
    <property type="evidence" value="ECO:0007669"/>
    <property type="project" value="UniProtKB-UniRule"/>
</dbReference>
<dbReference type="SUPFAM" id="SSF82051">
    <property type="entry name" value="Obg GTP-binding protein N-terminal domain"/>
    <property type="match status" value="1"/>
</dbReference>
<dbReference type="GO" id="GO:0003924">
    <property type="term" value="F:GTPase activity"/>
    <property type="evidence" value="ECO:0007669"/>
    <property type="project" value="UniProtKB-UniRule"/>
</dbReference>
<comment type="cofactor">
    <cofactor evidence="7">
        <name>Mg(2+)</name>
        <dbReference type="ChEBI" id="CHEBI:18420"/>
    </cofactor>
</comment>
<comment type="function">
    <text evidence="7">An essential GTPase which binds GTP, GDP and possibly (p)ppGpp with moderate affinity, with high nucleotide exchange rates and a fairly low GTP hydrolysis rate. Plays a role in control of the cell cycle, stress response, ribosome biogenesis and in those bacteria that undergo differentiation, in morphogenesis control.</text>
</comment>
<keyword evidence="4 7" id="KW-0378">Hydrolase</keyword>
<feature type="domain" description="OBG-type G" evidence="8">
    <location>
        <begin position="191"/>
        <end position="381"/>
    </location>
</feature>
<feature type="binding site" evidence="7">
    <location>
        <begin position="362"/>
        <end position="364"/>
    </location>
    <ligand>
        <name>GTP</name>
        <dbReference type="ChEBI" id="CHEBI:37565"/>
    </ligand>
</feature>
<feature type="binding site" evidence="7">
    <location>
        <begin position="222"/>
        <end position="226"/>
    </location>
    <ligand>
        <name>GTP</name>
        <dbReference type="ChEBI" id="CHEBI:37565"/>
    </ligand>
</feature>
<dbReference type="HAMAP" id="MF_01454">
    <property type="entry name" value="GTPase_Obg"/>
    <property type="match status" value="1"/>
</dbReference>
<feature type="binding site" evidence="7">
    <location>
        <begin position="197"/>
        <end position="204"/>
    </location>
    <ligand>
        <name>GTP</name>
        <dbReference type="ChEBI" id="CHEBI:37565"/>
    </ligand>
</feature>
<comment type="similarity">
    <text evidence="1 7">Belongs to the TRAFAC class OBG-HflX-like GTPase superfamily. OBG GTPase family.</text>
</comment>
<comment type="subunit">
    <text evidence="7">Monomer.</text>
</comment>
<dbReference type="PRINTS" id="PR00326">
    <property type="entry name" value="GTP1OBG"/>
</dbReference>
<gene>
    <name evidence="7" type="primary">obg</name>
    <name evidence="10" type="ORF">COV24_00315</name>
</gene>
<dbReference type="FunFam" id="2.70.210.12:FF:000001">
    <property type="entry name" value="GTPase Obg"/>
    <property type="match status" value="1"/>
</dbReference>
<dbReference type="InterPro" id="IPR045086">
    <property type="entry name" value="OBG_GTPase"/>
</dbReference>
<organism evidence="10 11">
    <name type="scientific">candidate division WWE3 bacterium CG10_big_fil_rev_8_21_14_0_10_32_10</name>
    <dbReference type="NCBI Taxonomy" id="1975090"/>
    <lineage>
        <taxon>Bacteria</taxon>
        <taxon>Katanobacteria</taxon>
    </lineage>
</organism>
<dbReference type="GO" id="GO:0000287">
    <property type="term" value="F:magnesium ion binding"/>
    <property type="evidence" value="ECO:0007669"/>
    <property type="project" value="InterPro"/>
</dbReference>
<dbReference type="Pfam" id="PF01926">
    <property type="entry name" value="MMR_HSR1"/>
    <property type="match status" value="1"/>
</dbReference>
<dbReference type="InterPro" id="IPR006169">
    <property type="entry name" value="GTP1_OBG_dom"/>
</dbReference>
<dbReference type="Gene3D" id="2.70.210.12">
    <property type="entry name" value="GTP1/OBG domain"/>
    <property type="match status" value="1"/>
</dbReference>
<reference evidence="10 11" key="1">
    <citation type="submission" date="2017-09" db="EMBL/GenBank/DDBJ databases">
        <title>Depth-based differentiation of microbial function through sediment-hosted aquifers and enrichment of novel symbionts in the deep terrestrial subsurface.</title>
        <authorList>
            <person name="Probst A.J."/>
            <person name="Ladd B."/>
            <person name="Jarett J.K."/>
            <person name="Geller-Mcgrath D.E."/>
            <person name="Sieber C.M."/>
            <person name="Emerson J.B."/>
            <person name="Anantharaman K."/>
            <person name="Thomas B.C."/>
            <person name="Malmstrom R."/>
            <person name="Stieglmeier M."/>
            <person name="Klingl A."/>
            <person name="Woyke T."/>
            <person name="Ryan C.M."/>
            <person name="Banfield J.F."/>
        </authorList>
    </citation>
    <scope>NUCLEOTIDE SEQUENCE [LARGE SCALE GENOMIC DNA]</scope>
    <source>
        <strain evidence="10">CG10_big_fil_rev_8_21_14_0_10_32_10</strain>
    </source>
</reference>
<dbReference type="NCBIfam" id="NF008956">
    <property type="entry name" value="PRK12299.1"/>
    <property type="match status" value="1"/>
</dbReference>
<dbReference type="PIRSF" id="PIRSF002401">
    <property type="entry name" value="GTP_bd_Obg/CgtA"/>
    <property type="match status" value="1"/>
</dbReference>
<evidence type="ECO:0000256" key="2">
    <source>
        <dbReference type="ARBA" id="ARBA00022490"/>
    </source>
</evidence>
<evidence type="ECO:0000256" key="4">
    <source>
        <dbReference type="ARBA" id="ARBA00022801"/>
    </source>
</evidence>
<protein>
    <recommendedName>
        <fullName evidence="7">GTPase Obg</fullName>
        <ecNumber evidence="7">3.6.5.-</ecNumber>
    </recommendedName>
    <alternativeName>
        <fullName evidence="7">GTP-binding protein Obg</fullName>
    </alternativeName>
</protein>
<feature type="binding site" evidence="7">
    <location>
        <position position="204"/>
    </location>
    <ligand>
        <name>Mg(2+)</name>
        <dbReference type="ChEBI" id="CHEBI:18420"/>
    </ligand>
</feature>
<keyword evidence="5 7" id="KW-0460">Magnesium</keyword>
<evidence type="ECO:0000313" key="11">
    <source>
        <dbReference type="Proteomes" id="UP000230214"/>
    </source>
</evidence>
<dbReference type="Proteomes" id="UP000230214">
    <property type="component" value="Unassembled WGS sequence"/>
</dbReference>
<dbReference type="EC" id="3.6.5.-" evidence="7"/>
<dbReference type="InterPro" id="IPR027417">
    <property type="entry name" value="P-loop_NTPase"/>
</dbReference>
<evidence type="ECO:0000256" key="6">
    <source>
        <dbReference type="ARBA" id="ARBA00023134"/>
    </source>
</evidence>
<feature type="domain" description="Obg" evidence="9">
    <location>
        <begin position="29"/>
        <end position="190"/>
    </location>
</feature>
<evidence type="ECO:0000256" key="7">
    <source>
        <dbReference type="HAMAP-Rule" id="MF_01454"/>
    </source>
</evidence>
<dbReference type="GO" id="GO:0005737">
    <property type="term" value="C:cytoplasm"/>
    <property type="evidence" value="ECO:0007669"/>
    <property type="project" value="UniProtKB-SubCell"/>
</dbReference>
<dbReference type="Pfam" id="PF01018">
    <property type="entry name" value="GTP1_OBG"/>
    <property type="match status" value="1"/>
</dbReference>
<evidence type="ECO:0000256" key="3">
    <source>
        <dbReference type="ARBA" id="ARBA00022741"/>
    </source>
</evidence>
<dbReference type="NCBIfam" id="TIGR02729">
    <property type="entry name" value="Obg_CgtA"/>
    <property type="match status" value="1"/>
</dbReference>
<dbReference type="PANTHER" id="PTHR11702:SF31">
    <property type="entry name" value="MITOCHONDRIAL RIBOSOME-ASSOCIATED GTPASE 2"/>
    <property type="match status" value="1"/>
</dbReference>
<dbReference type="Gene3D" id="3.40.50.300">
    <property type="entry name" value="P-loop containing nucleotide triphosphate hydrolases"/>
    <property type="match status" value="1"/>
</dbReference>
<keyword evidence="7" id="KW-0479">Metal-binding</keyword>
<keyword evidence="6 7" id="KW-0342">GTP-binding</keyword>
<evidence type="ECO:0000259" key="9">
    <source>
        <dbReference type="PROSITE" id="PS51883"/>
    </source>
</evidence>
<dbReference type="InterPro" id="IPR036726">
    <property type="entry name" value="GTP1_OBG_dom_sf"/>
</dbReference>
<keyword evidence="3 7" id="KW-0547">Nucleotide-binding</keyword>
<dbReference type="PANTHER" id="PTHR11702">
    <property type="entry name" value="DEVELOPMENTALLY REGULATED GTP-BINDING PROTEIN-RELATED"/>
    <property type="match status" value="1"/>
</dbReference>
<feature type="binding site" evidence="7">
    <location>
        <begin position="244"/>
        <end position="247"/>
    </location>
    <ligand>
        <name>GTP</name>
        <dbReference type="ChEBI" id="CHEBI:37565"/>
    </ligand>
</feature>
<dbReference type="PROSITE" id="PS51883">
    <property type="entry name" value="OBG"/>
    <property type="match status" value="1"/>
</dbReference>
<dbReference type="InterPro" id="IPR031167">
    <property type="entry name" value="G_OBG"/>
</dbReference>
<dbReference type="SUPFAM" id="SSF52540">
    <property type="entry name" value="P-loop containing nucleoside triphosphate hydrolases"/>
    <property type="match status" value="1"/>
</dbReference>
<dbReference type="InterPro" id="IPR014100">
    <property type="entry name" value="GTP-bd_Obg/CgtA"/>
</dbReference>
<dbReference type="CDD" id="cd01898">
    <property type="entry name" value="Obg"/>
    <property type="match status" value="1"/>
</dbReference>
<dbReference type="InterPro" id="IPR006073">
    <property type="entry name" value="GTP-bd"/>
</dbReference>
<dbReference type="AlphaFoldDB" id="A0A2H0RBG6"/>
<evidence type="ECO:0000313" key="10">
    <source>
        <dbReference type="EMBL" id="PIR43882.1"/>
    </source>
</evidence>
<comment type="subcellular location">
    <subcellularLocation>
        <location evidence="7">Cytoplasm</location>
    </subcellularLocation>
</comment>
<dbReference type="PROSITE" id="PS00905">
    <property type="entry name" value="GTP1_OBG"/>
    <property type="match status" value="1"/>
</dbReference>
<dbReference type="EMBL" id="PCXU01000005">
    <property type="protein sequence ID" value="PIR43882.1"/>
    <property type="molecule type" value="Genomic_DNA"/>
</dbReference>
<proteinExistence type="inferred from homology"/>
<feature type="binding site" evidence="7">
    <location>
        <position position="224"/>
    </location>
    <ligand>
        <name>Mg(2+)</name>
        <dbReference type="ChEBI" id="CHEBI:18420"/>
    </ligand>
</feature>
<feature type="binding site" evidence="7">
    <location>
        <begin position="325"/>
        <end position="328"/>
    </location>
    <ligand>
        <name>GTP</name>
        <dbReference type="ChEBI" id="CHEBI:37565"/>
    </ligand>
</feature>
<evidence type="ECO:0000256" key="5">
    <source>
        <dbReference type="ARBA" id="ARBA00022842"/>
    </source>
</evidence>
<comment type="caution">
    <text evidence="10">The sequence shown here is derived from an EMBL/GenBank/DDBJ whole genome shotgun (WGS) entry which is preliminary data.</text>
</comment>
<sequence>MSLYILIKNCFSLDYVNALLKPVILYIMCVMIDYTKISVFSGKGGDGREGYKRIKYNAFAGTDGGDGGKGGDVYIKVSKKEKTLLKYKTKKVFNALNGGNGLGNFRSGKNAPDLYLEVPLGTIVYKVSKDNTKKIICDLRYEDSSYLLLKGGKGGFGNAHYKSSTNRTPEKHTLGEKGSGFDLILELKLLSDIGLIGLPSVGKSTLINVLTRGHYKTSAYHFTTLEPNLGILYLSPTKQLLISDLPGLIEGASKGKGLGDEFLRHVERCGLLIHVLDPSQTESYYNSKSQEYISCDLLSSYNVVRKELGDWSSDLLLKDELVVINKSDTLKDNIRCETLKNDFVNKLKGISTHRILGVLCVSAYTKSGIEDIKNILLQKYNDIISHSKSIIEDDSNSKKRRTIDLNNIPNKRIFFNL</sequence>
<dbReference type="InterPro" id="IPR006074">
    <property type="entry name" value="GTP1-OBG_CS"/>
</dbReference>
<accession>A0A2H0RBG6</accession>
<evidence type="ECO:0000256" key="1">
    <source>
        <dbReference type="ARBA" id="ARBA00007699"/>
    </source>
</evidence>
<dbReference type="PROSITE" id="PS51710">
    <property type="entry name" value="G_OBG"/>
    <property type="match status" value="1"/>
</dbReference>
<name>A0A2H0RBG6_UNCKA</name>
<keyword evidence="2 7" id="KW-0963">Cytoplasm</keyword>
<dbReference type="GO" id="GO:0005525">
    <property type="term" value="F:GTP binding"/>
    <property type="evidence" value="ECO:0007669"/>
    <property type="project" value="UniProtKB-UniRule"/>
</dbReference>
<evidence type="ECO:0000259" key="8">
    <source>
        <dbReference type="PROSITE" id="PS51710"/>
    </source>
</evidence>